<sequence length="157" mass="17507">MIDKDLLTATVNEAIEGTPLFLVDIDVRPGNTIVVEVDSTEGVDIDQCVAITRKIEERFDRDVEDYELEVGSAGLTSPFKVRGQYIKNIGNPVEVLTRDGRKIKGTLTSVSDTDSSFVITIKTKVKEPGKKKPVEVEEPITLTPDECKYVKYLIEFK</sequence>
<dbReference type="Gene3D" id="3.30.300.70">
    <property type="entry name" value="RimP-like superfamily, N-terminal"/>
    <property type="match status" value="1"/>
</dbReference>
<proteinExistence type="inferred from homology"/>
<evidence type="ECO:0000256" key="3">
    <source>
        <dbReference type="HAMAP-Rule" id="MF_01077"/>
    </source>
</evidence>
<dbReference type="STRING" id="1796646.A4V02_09985"/>
<keyword evidence="2 3" id="KW-0690">Ribosome biogenesis</keyword>
<feature type="domain" description="Ribosome maturation factor RimP N-terminal" evidence="4">
    <location>
        <begin position="11"/>
        <end position="75"/>
    </location>
</feature>
<keyword evidence="6" id="KW-1185">Reference proteome</keyword>
<dbReference type="KEGG" id="pary:A4V02_09985"/>
<keyword evidence="1 3" id="KW-0963">Cytoplasm</keyword>
<evidence type="ECO:0000256" key="2">
    <source>
        <dbReference type="ARBA" id="ARBA00022517"/>
    </source>
</evidence>
<dbReference type="OrthoDB" id="9789702at2"/>
<name>A0A1B1SB26_9BACT</name>
<dbReference type="GO" id="GO:0005829">
    <property type="term" value="C:cytosol"/>
    <property type="evidence" value="ECO:0007669"/>
    <property type="project" value="TreeGrafter"/>
</dbReference>
<dbReference type="SUPFAM" id="SSF75420">
    <property type="entry name" value="YhbC-like, N-terminal domain"/>
    <property type="match status" value="1"/>
</dbReference>
<gene>
    <name evidence="3" type="primary">rimP</name>
    <name evidence="5" type="ORF">A4V02_09985</name>
</gene>
<dbReference type="InterPro" id="IPR028989">
    <property type="entry name" value="RimP_N"/>
</dbReference>
<dbReference type="GeneID" id="65537197"/>
<comment type="subcellular location">
    <subcellularLocation>
        <location evidence="3">Cytoplasm</location>
    </subcellularLocation>
</comment>
<reference evidence="6" key="1">
    <citation type="submission" date="2016-04" db="EMBL/GenBank/DDBJ databases">
        <title>Complete Genome Sequences of Twelve Strains of a Stable Defined Moderately Diverse Mouse Microbiota 2 (sDMDMm2).</title>
        <authorList>
            <person name="Uchimura Y."/>
            <person name="Wyss M."/>
            <person name="Brugiroux S."/>
            <person name="Limenitakis J.P."/>
            <person name="Stecher B."/>
            <person name="McCoy K.D."/>
            <person name="Macpherson A.J."/>
        </authorList>
    </citation>
    <scope>NUCLEOTIDE SEQUENCE [LARGE SCALE GENOMIC DNA]</scope>
    <source>
        <strain evidence="6">YL27</strain>
    </source>
</reference>
<dbReference type="AlphaFoldDB" id="A0A1B1SB26"/>
<comment type="function">
    <text evidence="3">Required for maturation of 30S ribosomal subunits.</text>
</comment>
<accession>A0A1Z2XHI3</accession>
<dbReference type="EMBL" id="CP015402">
    <property type="protein sequence ID" value="ANU64009.1"/>
    <property type="molecule type" value="Genomic_DNA"/>
</dbReference>
<dbReference type="Proteomes" id="UP000186351">
    <property type="component" value="Chromosome"/>
</dbReference>
<evidence type="ECO:0000256" key="1">
    <source>
        <dbReference type="ARBA" id="ARBA00022490"/>
    </source>
</evidence>
<dbReference type="HAMAP" id="MF_01077">
    <property type="entry name" value="RimP"/>
    <property type="match status" value="1"/>
</dbReference>
<dbReference type="GO" id="GO:0006412">
    <property type="term" value="P:translation"/>
    <property type="evidence" value="ECO:0007669"/>
    <property type="project" value="TreeGrafter"/>
</dbReference>
<dbReference type="RefSeq" id="WP_068961302.1">
    <property type="nucleotide sequence ID" value="NZ_CAJTCT010000024.1"/>
</dbReference>
<dbReference type="InterPro" id="IPR035956">
    <property type="entry name" value="RimP_N_sf"/>
</dbReference>
<comment type="similarity">
    <text evidence="3">Belongs to the RimP family.</text>
</comment>
<dbReference type="Pfam" id="PF02576">
    <property type="entry name" value="RimP_N"/>
    <property type="match status" value="1"/>
</dbReference>
<dbReference type="NCBIfam" id="NF002531">
    <property type="entry name" value="PRK02001.1"/>
    <property type="match status" value="1"/>
</dbReference>
<dbReference type="GO" id="GO:0000028">
    <property type="term" value="P:ribosomal small subunit assembly"/>
    <property type="evidence" value="ECO:0007669"/>
    <property type="project" value="TreeGrafter"/>
</dbReference>
<protein>
    <recommendedName>
        <fullName evidence="3">Ribosome maturation factor RimP</fullName>
    </recommendedName>
</protein>
<dbReference type="InterPro" id="IPR003728">
    <property type="entry name" value="Ribosome_maturation_RimP"/>
</dbReference>
<evidence type="ECO:0000313" key="6">
    <source>
        <dbReference type="Proteomes" id="UP000186351"/>
    </source>
</evidence>
<evidence type="ECO:0000313" key="5">
    <source>
        <dbReference type="EMBL" id="ANU64009.1"/>
    </source>
</evidence>
<evidence type="ECO:0000259" key="4">
    <source>
        <dbReference type="Pfam" id="PF02576"/>
    </source>
</evidence>
<accession>A0A1B1SB26</accession>
<dbReference type="PANTHER" id="PTHR33867">
    <property type="entry name" value="RIBOSOME MATURATION FACTOR RIMP"/>
    <property type="match status" value="1"/>
</dbReference>
<dbReference type="PANTHER" id="PTHR33867:SF1">
    <property type="entry name" value="RIBOSOME MATURATION FACTOR RIMP"/>
    <property type="match status" value="1"/>
</dbReference>
<organism evidence="5 6">
    <name type="scientific">Muribaculum intestinale</name>
    <dbReference type="NCBI Taxonomy" id="1796646"/>
    <lineage>
        <taxon>Bacteria</taxon>
        <taxon>Pseudomonadati</taxon>
        <taxon>Bacteroidota</taxon>
        <taxon>Bacteroidia</taxon>
        <taxon>Bacteroidales</taxon>
        <taxon>Muribaculaceae</taxon>
        <taxon>Muribaculum</taxon>
    </lineage>
</organism>